<keyword evidence="3" id="KW-1185">Reference proteome</keyword>
<dbReference type="GO" id="GO:0005929">
    <property type="term" value="C:cilium"/>
    <property type="evidence" value="ECO:0007669"/>
    <property type="project" value="TreeGrafter"/>
</dbReference>
<dbReference type="PANTHER" id="PTHR45912:SF3">
    <property type="entry name" value="CILIA- AND FLAGELLA-ASSOCIATED PROTEIN 47"/>
    <property type="match status" value="1"/>
</dbReference>
<proteinExistence type="predicted"/>
<dbReference type="InterPro" id="IPR036872">
    <property type="entry name" value="CH_dom_sf"/>
</dbReference>
<organism evidence="2 3">
    <name type="scientific">Euphydryas editha</name>
    <name type="common">Edith's checkerspot</name>
    <dbReference type="NCBI Taxonomy" id="104508"/>
    <lineage>
        <taxon>Eukaryota</taxon>
        <taxon>Metazoa</taxon>
        <taxon>Ecdysozoa</taxon>
        <taxon>Arthropoda</taxon>
        <taxon>Hexapoda</taxon>
        <taxon>Insecta</taxon>
        <taxon>Pterygota</taxon>
        <taxon>Neoptera</taxon>
        <taxon>Endopterygota</taxon>
        <taxon>Lepidoptera</taxon>
        <taxon>Glossata</taxon>
        <taxon>Ditrysia</taxon>
        <taxon>Papilionoidea</taxon>
        <taxon>Nymphalidae</taxon>
        <taxon>Nymphalinae</taxon>
        <taxon>Euphydryas</taxon>
    </lineage>
</organism>
<dbReference type="Gene3D" id="1.10.418.10">
    <property type="entry name" value="Calponin-like domain"/>
    <property type="match status" value="1"/>
</dbReference>
<dbReference type="GO" id="GO:0060271">
    <property type="term" value="P:cilium assembly"/>
    <property type="evidence" value="ECO:0007669"/>
    <property type="project" value="TreeGrafter"/>
</dbReference>
<feature type="domain" description="Calponin-homology (CH)" evidence="1">
    <location>
        <begin position="1227"/>
        <end position="1346"/>
    </location>
</feature>
<dbReference type="InterPro" id="IPR056343">
    <property type="entry name" value="CFAP47_dom"/>
</dbReference>
<evidence type="ECO:0000313" key="2">
    <source>
        <dbReference type="EMBL" id="CAH2104573.1"/>
    </source>
</evidence>
<dbReference type="InterPro" id="IPR013783">
    <property type="entry name" value="Ig-like_fold"/>
</dbReference>
<dbReference type="Proteomes" id="UP001153954">
    <property type="component" value="Unassembled WGS sequence"/>
</dbReference>
<accession>A0AAU9UZL8</accession>
<dbReference type="Pfam" id="PF24529">
    <property type="entry name" value="CFAP47"/>
    <property type="match status" value="1"/>
</dbReference>
<dbReference type="PANTHER" id="PTHR45912">
    <property type="entry name" value="CILIA- AND FLAGELLA-ASSOCIATED PROTEIN 47"/>
    <property type="match status" value="1"/>
</dbReference>
<reference evidence="2" key="1">
    <citation type="submission" date="2022-03" db="EMBL/GenBank/DDBJ databases">
        <authorList>
            <person name="Tunstrom K."/>
        </authorList>
    </citation>
    <scope>NUCLEOTIDE SEQUENCE</scope>
</reference>
<evidence type="ECO:0000313" key="3">
    <source>
        <dbReference type="Proteomes" id="UP001153954"/>
    </source>
</evidence>
<dbReference type="Gene3D" id="2.60.40.10">
    <property type="entry name" value="Immunoglobulins"/>
    <property type="match status" value="2"/>
</dbReference>
<evidence type="ECO:0000259" key="1">
    <source>
        <dbReference type="PROSITE" id="PS50021"/>
    </source>
</evidence>
<gene>
    <name evidence="2" type="ORF">EEDITHA_LOCUS18931</name>
</gene>
<dbReference type="EMBL" id="CAKOGL010000027">
    <property type="protein sequence ID" value="CAH2104573.1"/>
    <property type="molecule type" value="Genomic_DNA"/>
</dbReference>
<dbReference type="InterPro" id="IPR001715">
    <property type="entry name" value="CH_dom"/>
</dbReference>
<comment type="caution">
    <text evidence="2">The sequence shown here is derived from an EMBL/GenBank/DDBJ whole genome shotgun (WGS) entry which is preliminary data.</text>
</comment>
<name>A0AAU9UZL8_EUPED</name>
<sequence>MSNCVSYDPDNIFKRFKVLEFPISFVGLSTTLELDVEVDLDTSAYLKTLYEGRLMKFDEAYEISAAHRAFNIKTKNSHSLEITFIPKNECISKAKYDRNFDNRFVFDLRLIKVDGARCCYNEFHSEVGRYYISGQFESPKIYHTPENINFGDVFVNTKTTKCLRLQNGSTILSAKMQYIRIAGIKIEPETFKILPNTSRKITITINPTCLKLKKHISFKIINPHDVFKDNCGENFITYVLNFNINIIYKKTLKKNLIESLHKLNELNPNYTYTDKELLFHKKRYRQSLKYLEMSKILCNKKLVVEKYATGKDTCFSKVVEKNIFKNFCEKIEETTSTYDLFQIKLIPFTINFGRVGTLTYGECSLIIQNDTKFNIWVELLKDKFILYSEEKKVTLKVRVKPFAKASVAIFSLAQFDGSFSGTFKYAINEKYYRKHPYSLQVGNPTLMVNEKSLKFGMVTTESFITSVPIRIYNNFNIPVDFKWGELHPDIPFEIIPNSGTIPRHSCRLCDVQYICKPTKTKIHEVDLVSLGTSIRTIPFELSVVTRKLSIKFLQTAVIFKDIALNLETVEKVKLENASREIALFHIVEPLIPGFRIQPMCGTIRPKSVMVFDIILKIPCIIEFSFDITVKINNKENVILSVSGNVIEPKVIIHPKNIYMSRVPCNMITFVPVTFQNLGILKAVIEVLDTEDDNIFNIYALHGNERTRILNFDVEGGQSKTVFIKVFDIFRREYEMYIPFRINGLIGPPNSNVYSTELRYYLDDYEKYFENNPKIKTKSINKDICYCRITGVITVPWIKFSVDKFELDYTQNTMDFTMTNISKYCLHVTILIAKLFQVFTLDLHNIEDNQAIVNENHIKFELNIGETASFTIKFHPKGHGRFVSTALLFLDKPMTIPYYNLTFVGKRQIADMYPNTYKIIFPPSRIGTEIYRMLTLKMDGQSTKEFFSCYSKEEPNLTVEIIDSKIELENENYYTYVTVKISVSCQAAYAQNITLNFQHTNGSCCEVEVYFCFTYCPLTLHTQFFVNDEDNPYPYFPLRAQINFYTYMETCCTFLEKWMFQQGFRRDLYPIIPDTFHAISAAISFQSGGAKSKGISVSYLNFVRRIAGPLMKHVRKVTVVGVDESFKCIKEIHDTYREIITLLRSRGANLGILEAKFLLSYDQFIIYSNNITPKRNADIIFTQQLLDDDTLYERLNKQSWMDFILQSYKVFVMDSCFFECVCVSSQPRDVLKILIEWYNENITSQHEKLRDKNKPLKHINNITTDLTDGIALISTILNYCPFMEQYFQHFCENDSDSEENTIINNACLIIEAMNTLKLYFPLASADLLQPNFLVMLFLSIHLYITLPMFKPKDVIEFNPPLLRSSSRQLSISPSNQESLVFNHVILNSLKSNFMVEKASSGDSGKKMYLNVKYTANFVAKETAVLLVHGFNKTRIFDTYVVFVLFGHAGSLYPTRKCKVTGPLYRPIKTDVLVASPFNVTAVYKLYLTDNEPQIPVTFETDQHPKFFIRRLFLVDHQITLSGIPKESGQEVQEHKLYLQIICLSTQIENSWLWLRSEIGEFYIRITTQSRWDLAIDTLQVKVNTWPIDPCNCGESCECYRTTAIMIPHKNELMLKSLRYALHEHSSEVMIEVFDQLIETVTGKIILGMLLKEGGTNLSEVQHILRSDATFRITSRTLFPRLETVTLSQHTNAFFALPVTIPAHDKSEKYSITLTSECGMDIRTYRIIFIESYSE</sequence>
<dbReference type="PROSITE" id="PS50021">
    <property type="entry name" value="CH"/>
    <property type="match status" value="1"/>
</dbReference>
<protein>
    <recommendedName>
        <fullName evidence="1">Calponin-homology (CH) domain-containing protein</fullName>
    </recommendedName>
</protein>